<dbReference type="PROSITE" id="PS00076">
    <property type="entry name" value="PYRIDINE_REDOX_1"/>
    <property type="match status" value="1"/>
</dbReference>
<evidence type="ECO:0000313" key="13">
    <source>
        <dbReference type="Proteomes" id="UP000199259"/>
    </source>
</evidence>
<name>A0A7Z7FEV6_9EURY</name>
<dbReference type="AlphaFoldDB" id="A0A7Z7FEV6"/>
<evidence type="ECO:0000256" key="9">
    <source>
        <dbReference type="RuleBase" id="RU003691"/>
    </source>
</evidence>
<dbReference type="RefSeq" id="WP_091710428.1">
    <property type="nucleotide sequence ID" value="NZ_FNCA01000007.1"/>
</dbReference>
<dbReference type="OrthoDB" id="27922at2157"/>
<dbReference type="InterPro" id="IPR001100">
    <property type="entry name" value="Pyr_nuc-diS_OxRdtase"/>
</dbReference>
<dbReference type="InterPro" id="IPR036188">
    <property type="entry name" value="FAD/NAD-bd_sf"/>
</dbReference>
<evidence type="ECO:0000256" key="6">
    <source>
        <dbReference type="ARBA" id="ARBA00023002"/>
    </source>
</evidence>
<keyword evidence="13" id="KW-1185">Reference proteome</keyword>
<gene>
    <name evidence="12" type="ORF">SAMN04488589_2129</name>
</gene>
<comment type="similarity">
    <text evidence="2 9">Belongs to the class-I pyridine nucleotide-disulfide oxidoreductase family.</text>
</comment>
<dbReference type="PANTHER" id="PTHR43014">
    <property type="entry name" value="MERCURIC REDUCTASE"/>
    <property type="match status" value="1"/>
</dbReference>
<reference evidence="12 13" key="1">
    <citation type="submission" date="2016-10" db="EMBL/GenBank/DDBJ databases">
        <authorList>
            <person name="Varghese N."/>
            <person name="Submissions S."/>
        </authorList>
    </citation>
    <scope>NUCLEOTIDE SEQUENCE [LARGE SCALE GENOMIC DNA]</scope>
    <source>
        <strain evidence="12 13">PL 12/M</strain>
    </source>
</reference>
<accession>A0A7Z7FEV6</accession>
<dbReference type="Pfam" id="PF02852">
    <property type="entry name" value="Pyr_redox_dim"/>
    <property type="match status" value="1"/>
</dbReference>
<keyword evidence="6 9" id="KW-0560">Oxidoreductase</keyword>
<dbReference type="PANTHER" id="PTHR43014:SF5">
    <property type="entry name" value="GLUTATHIONE REDUCTASE (NADPH)"/>
    <property type="match status" value="1"/>
</dbReference>
<protein>
    <submittedName>
        <fullName evidence="12">Glutathione reductase (NADPH)</fullName>
    </submittedName>
</protein>
<dbReference type="SUPFAM" id="SSF55424">
    <property type="entry name" value="FAD/NAD-linked reductases, dimerisation (C-terminal) domain"/>
    <property type="match status" value="1"/>
</dbReference>
<keyword evidence="5" id="KW-0521">NADP</keyword>
<dbReference type="InterPro" id="IPR012999">
    <property type="entry name" value="Pyr_OxRdtase_I_AS"/>
</dbReference>
<evidence type="ECO:0000256" key="5">
    <source>
        <dbReference type="ARBA" id="ARBA00022857"/>
    </source>
</evidence>
<comment type="caution">
    <text evidence="12">The sequence shown here is derived from an EMBL/GenBank/DDBJ whole genome shotgun (WGS) entry which is preliminary data.</text>
</comment>
<evidence type="ECO:0000313" key="12">
    <source>
        <dbReference type="EMBL" id="SDG09287.1"/>
    </source>
</evidence>
<evidence type="ECO:0000256" key="8">
    <source>
        <dbReference type="ARBA" id="ARBA00023284"/>
    </source>
</evidence>
<dbReference type="InterPro" id="IPR004099">
    <property type="entry name" value="Pyr_nucl-diS_OxRdtase_dimer"/>
</dbReference>
<feature type="domain" description="FAD/NAD(P)-binding" evidence="11">
    <location>
        <begin position="5"/>
        <end position="318"/>
    </location>
</feature>
<evidence type="ECO:0000259" key="10">
    <source>
        <dbReference type="Pfam" id="PF02852"/>
    </source>
</evidence>
<dbReference type="InterPro" id="IPR016156">
    <property type="entry name" value="FAD/NAD-linked_Rdtase_dimer_sf"/>
</dbReference>
<feature type="domain" description="Pyridine nucleotide-disulphide oxidoreductase dimerisation" evidence="10">
    <location>
        <begin position="342"/>
        <end position="441"/>
    </location>
</feature>
<dbReference type="PIRSF" id="PIRSF000350">
    <property type="entry name" value="Mercury_reductase_MerA"/>
    <property type="match status" value="1"/>
</dbReference>
<keyword evidence="3 9" id="KW-0285">Flavoprotein</keyword>
<evidence type="ECO:0000256" key="4">
    <source>
        <dbReference type="ARBA" id="ARBA00022827"/>
    </source>
</evidence>
<proteinExistence type="inferred from homology"/>
<comment type="cofactor">
    <cofactor evidence="1">
        <name>FAD</name>
        <dbReference type="ChEBI" id="CHEBI:57692"/>
    </cofactor>
</comment>
<dbReference type="PRINTS" id="PR00368">
    <property type="entry name" value="FADPNR"/>
</dbReference>
<evidence type="ECO:0000256" key="3">
    <source>
        <dbReference type="ARBA" id="ARBA00022630"/>
    </source>
</evidence>
<evidence type="ECO:0000256" key="7">
    <source>
        <dbReference type="ARBA" id="ARBA00023157"/>
    </source>
</evidence>
<dbReference type="Pfam" id="PF07992">
    <property type="entry name" value="Pyr_redox_2"/>
    <property type="match status" value="1"/>
</dbReference>
<keyword evidence="8 9" id="KW-0676">Redox-active center</keyword>
<keyword evidence="4 9" id="KW-0274">FAD</keyword>
<dbReference type="Proteomes" id="UP000199259">
    <property type="component" value="Unassembled WGS sequence"/>
</dbReference>
<dbReference type="GO" id="GO:0016668">
    <property type="term" value="F:oxidoreductase activity, acting on a sulfur group of donors, NAD(P) as acceptor"/>
    <property type="evidence" value="ECO:0007669"/>
    <property type="project" value="InterPro"/>
</dbReference>
<sequence>MKEEYDAFVIGTGAAGTTFAYKLNAAGWKVGIADNREYGGTCALRGCIPKKVLAGVSNIVDEHNRMLDKGIKGNKIFIDWSSLVDYKRTFTEAHPQQSEKGYIDAGIDTFHGTVHFEDESTLSVGEKKITSRYIIITTGSKPRRLNIPGEEYLVTSEEFMELEKLPKKIIFAGGGYISFEFAHIAARAGCDVTILQRGDRVLKMFDADLVDMLVKASEDAGINVVTGKELKNIEKTSDGFKVTTCCKDSEKEETFFADMVVHGLGRVPAIEELELEKGNVALEKGNIALNEYFQSVSNPRVYAAGDCIRPGPALTPVVSLQADIAATNILEGNKERADYTVIPSTVFTIPPLSSVGITENELSEDQKVLFYDMSQWYSSRRINSGYAASKVIIDESSDLILGAHLLAPNSEEVINLFAMAMRYGLTATQLKSMVFSYPSVAYDLNYMLK</sequence>
<evidence type="ECO:0000259" key="11">
    <source>
        <dbReference type="Pfam" id="PF07992"/>
    </source>
</evidence>
<evidence type="ECO:0000256" key="2">
    <source>
        <dbReference type="ARBA" id="ARBA00007532"/>
    </source>
</evidence>
<organism evidence="12 13">
    <name type="scientific">Methanolobus vulcani</name>
    <dbReference type="NCBI Taxonomy" id="38026"/>
    <lineage>
        <taxon>Archaea</taxon>
        <taxon>Methanobacteriati</taxon>
        <taxon>Methanobacteriota</taxon>
        <taxon>Stenosarchaea group</taxon>
        <taxon>Methanomicrobia</taxon>
        <taxon>Methanosarcinales</taxon>
        <taxon>Methanosarcinaceae</taxon>
        <taxon>Methanolobus</taxon>
    </lineage>
</organism>
<dbReference type="Gene3D" id="3.30.390.30">
    <property type="match status" value="1"/>
</dbReference>
<dbReference type="InterPro" id="IPR023753">
    <property type="entry name" value="FAD/NAD-binding_dom"/>
</dbReference>
<dbReference type="Gene3D" id="3.50.50.60">
    <property type="entry name" value="FAD/NAD(P)-binding domain"/>
    <property type="match status" value="2"/>
</dbReference>
<dbReference type="PRINTS" id="PR00411">
    <property type="entry name" value="PNDRDTASEI"/>
</dbReference>
<evidence type="ECO:0000256" key="1">
    <source>
        <dbReference type="ARBA" id="ARBA00001974"/>
    </source>
</evidence>
<keyword evidence="7" id="KW-1015">Disulfide bond</keyword>
<dbReference type="EMBL" id="FNCA01000007">
    <property type="protein sequence ID" value="SDG09287.1"/>
    <property type="molecule type" value="Genomic_DNA"/>
</dbReference>
<dbReference type="SUPFAM" id="SSF51905">
    <property type="entry name" value="FAD/NAD(P)-binding domain"/>
    <property type="match status" value="1"/>
</dbReference>